<evidence type="ECO:0000256" key="1">
    <source>
        <dbReference type="ARBA" id="ARBA00022475"/>
    </source>
</evidence>
<dbReference type="Pfam" id="PF00905">
    <property type="entry name" value="Transpeptidase"/>
    <property type="match status" value="1"/>
</dbReference>
<dbReference type="Gene3D" id="1.10.3810.10">
    <property type="entry name" value="Biosynthetic peptidoglycan transglycosylase-like"/>
    <property type="match status" value="1"/>
</dbReference>
<gene>
    <name evidence="21" type="ORF">SM124_00215</name>
</gene>
<dbReference type="EMBL" id="JAXOFX010000001">
    <property type="protein sequence ID" value="MDZ5470158.1"/>
    <property type="molecule type" value="Genomic_DNA"/>
</dbReference>
<keyword evidence="22" id="KW-1185">Reference proteome</keyword>
<keyword evidence="5" id="KW-0808">Transferase</keyword>
<feature type="region of interest" description="Disordered" evidence="17">
    <location>
        <begin position="672"/>
        <end position="693"/>
    </location>
</feature>
<evidence type="ECO:0000256" key="18">
    <source>
        <dbReference type="SAM" id="Phobius"/>
    </source>
</evidence>
<feature type="domain" description="Glycosyl transferase family 51" evidence="20">
    <location>
        <begin position="68"/>
        <end position="242"/>
    </location>
</feature>
<dbReference type="PANTHER" id="PTHR32282:SF32">
    <property type="entry name" value="PENICILLIN-BINDING PROTEIN 2A"/>
    <property type="match status" value="1"/>
</dbReference>
<evidence type="ECO:0000256" key="16">
    <source>
        <dbReference type="SAM" id="Coils"/>
    </source>
</evidence>
<organism evidence="21 22">
    <name type="scientific">Robertmurraya mangrovi</name>
    <dbReference type="NCBI Taxonomy" id="3098077"/>
    <lineage>
        <taxon>Bacteria</taxon>
        <taxon>Bacillati</taxon>
        <taxon>Bacillota</taxon>
        <taxon>Bacilli</taxon>
        <taxon>Bacillales</taxon>
        <taxon>Bacillaceae</taxon>
        <taxon>Robertmurraya</taxon>
    </lineage>
</organism>
<keyword evidence="16" id="KW-0175">Coiled coil</keyword>
<keyword evidence="8" id="KW-0133">Cell shape</keyword>
<sequence>MSTRTNQTRADRNRKIGKGKYIFQILLLLLATGSLIALSLFYFLSKDVDISNLEDGLAQSTIIYDVNGKVASKITANKTEGVPFNRIPEHLKNAIVAIEDHRFYEHDGVDYKGLIRAFYKNLKAGGVVEGGSTITQQLTKNALLSHEKTYRRKLEEFFLAKEIEKNYTKEKILEMYLNQIYFGEGAWGVRNAALKYFGKEASELTIEESALLAGLVKAPTNLNPYNHIEKAKERRNLVLNQMYTHGFITKSELDKATKKKVKLTDSGIDPLKGKYPHYIDVVLNEGINKYGFTLDELLTGGYEIHTELDPHMQTVIEETYTNDQFFPADGKKQMVQSGAILLDPKTGGIRALIGGRGETVFMGYNRATQLKAQPGSSMKPIAAYAPALENGWSVTDSLVDEKISFGSYSPSNYNHQYKGRVPMYEAVKDSLNLPAVWLLNEIGIEKGINAAEKFGIPLDKEDRNLSIALGGLNKGVSPLHMAQAYSAFANKGERHEAHTITKIIDSEGNVVAKWNDEKVQVITDKVADQMTALLLGVVEQGTGRAAQINGREVAGKTGSTQVPIEGINGVKDQWFVGYTPQLVGAVWVGYDNTDKDHYLTTTSSEGAAPIFRELMEKSLKDQESLSFGVPSVYSYLAKKKQDEMNRARELEEKMKKEKDQWEDRLKKEREKWEKKFKDRGKGRGKGKKKKRDD</sequence>
<evidence type="ECO:0000259" key="20">
    <source>
        <dbReference type="Pfam" id="PF00912"/>
    </source>
</evidence>
<name>A0ABU5ISN2_9BACI</name>
<feature type="coiled-coil region" evidence="16">
    <location>
        <begin position="633"/>
        <end position="671"/>
    </location>
</feature>
<evidence type="ECO:0000256" key="13">
    <source>
        <dbReference type="ARBA" id="ARBA00023316"/>
    </source>
</evidence>
<evidence type="ECO:0000256" key="11">
    <source>
        <dbReference type="ARBA" id="ARBA00023136"/>
    </source>
</evidence>
<feature type="domain" description="Penicillin-binding protein transpeptidase" evidence="19">
    <location>
        <begin position="339"/>
        <end position="616"/>
    </location>
</feature>
<evidence type="ECO:0000256" key="5">
    <source>
        <dbReference type="ARBA" id="ARBA00022679"/>
    </source>
</evidence>
<reference evidence="21 22" key="1">
    <citation type="submission" date="2023-11" db="EMBL/GenBank/DDBJ databases">
        <title>Bacillus jintuensis, isolated from a mudflat on the Beibu Gulf coast.</title>
        <authorList>
            <person name="Li M."/>
        </authorList>
    </citation>
    <scope>NUCLEOTIDE SEQUENCE [LARGE SCALE GENOMIC DNA]</scope>
    <source>
        <strain evidence="21 22">31A1R</strain>
    </source>
</reference>
<evidence type="ECO:0000259" key="19">
    <source>
        <dbReference type="Pfam" id="PF00905"/>
    </source>
</evidence>
<dbReference type="InterPro" id="IPR012338">
    <property type="entry name" value="Beta-lactam/transpept-like"/>
</dbReference>
<dbReference type="Gene3D" id="3.40.710.10">
    <property type="entry name" value="DD-peptidase/beta-lactamase superfamily"/>
    <property type="match status" value="1"/>
</dbReference>
<accession>A0ABU5ISN2</accession>
<dbReference type="Proteomes" id="UP001290455">
    <property type="component" value="Unassembled WGS sequence"/>
</dbReference>
<dbReference type="InterPro" id="IPR001264">
    <property type="entry name" value="Glyco_trans_51"/>
</dbReference>
<keyword evidence="6 18" id="KW-0812">Transmembrane</keyword>
<evidence type="ECO:0000256" key="12">
    <source>
        <dbReference type="ARBA" id="ARBA00023268"/>
    </source>
</evidence>
<dbReference type="PANTHER" id="PTHR32282">
    <property type="entry name" value="BINDING PROTEIN TRANSPEPTIDASE, PUTATIVE-RELATED"/>
    <property type="match status" value="1"/>
</dbReference>
<proteinExistence type="predicted"/>
<evidence type="ECO:0000256" key="14">
    <source>
        <dbReference type="ARBA" id="ARBA00034000"/>
    </source>
</evidence>
<dbReference type="InterPro" id="IPR001460">
    <property type="entry name" value="PCN-bd_Tpept"/>
</dbReference>
<protein>
    <submittedName>
        <fullName evidence="21">PBP1A family penicillin-binding protein</fullName>
    </submittedName>
</protein>
<feature type="compositionally biased region" description="Basic and acidic residues" evidence="17">
    <location>
        <begin position="672"/>
        <end position="681"/>
    </location>
</feature>
<keyword evidence="4" id="KW-0328">Glycosyltransferase</keyword>
<evidence type="ECO:0000256" key="10">
    <source>
        <dbReference type="ARBA" id="ARBA00022989"/>
    </source>
</evidence>
<comment type="caution">
    <text evidence="21">The sequence shown here is derived from an EMBL/GenBank/DDBJ whole genome shotgun (WGS) entry which is preliminary data.</text>
</comment>
<comment type="catalytic activity">
    <reaction evidence="14">
        <text>Preferential cleavage: (Ac)2-L-Lys-D-Ala-|-D-Ala. Also transpeptidation of peptidyl-alanyl moieties that are N-acyl substituents of D-alanine.</text>
        <dbReference type="EC" id="3.4.16.4"/>
    </reaction>
</comment>
<evidence type="ECO:0000313" key="21">
    <source>
        <dbReference type="EMBL" id="MDZ5470158.1"/>
    </source>
</evidence>
<comment type="catalytic activity">
    <reaction evidence="15">
        <text>[GlcNAc-(1-&gt;4)-Mur2Ac(oyl-L-Ala-gamma-D-Glu-L-Lys-D-Ala-D-Ala)](n)-di-trans,octa-cis-undecaprenyl diphosphate + beta-D-GlcNAc-(1-&gt;4)-Mur2Ac(oyl-L-Ala-gamma-D-Glu-L-Lys-D-Ala-D-Ala)-di-trans,octa-cis-undecaprenyl diphosphate = [GlcNAc-(1-&gt;4)-Mur2Ac(oyl-L-Ala-gamma-D-Glu-L-Lys-D-Ala-D-Ala)](n+1)-di-trans,octa-cis-undecaprenyl diphosphate + di-trans,octa-cis-undecaprenyl diphosphate + H(+)</text>
        <dbReference type="Rhea" id="RHEA:23708"/>
        <dbReference type="Rhea" id="RHEA-COMP:9602"/>
        <dbReference type="Rhea" id="RHEA-COMP:9603"/>
        <dbReference type="ChEBI" id="CHEBI:15378"/>
        <dbReference type="ChEBI" id="CHEBI:58405"/>
        <dbReference type="ChEBI" id="CHEBI:60033"/>
        <dbReference type="ChEBI" id="CHEBI:78435"/>
        <dbReference type="EC" id="2.4.99.28"/>
    </reaction>
</comment>
<dbReference type="NCBIfam" id="TIGR02074">
    <property type="entry name" value="PBP_1a_fam"/>
    <property type="match status" value="1"/>
</dbReference>
<keyword evidence="7" id="KW-0378">Hydrolase</keyword>
<keyword evidence="2" id="KW-0121">Carboxypeptidase</keyword>
<evidence type="ECO:0000256" key="8">
    <source>
        <dbReference type="ARBA" id="ARBA00022960"/>
    </source>
</evidence>
<dbReference type="SUPFAM" id="SSF53955">
    <property type="entry name" value="Lysozyme-like"/>
    <property type="match status" value="1"/>
</dbReference>
<keyword evidence="1" id="KW-1003">Cell membrane</keyword>
<evidence type="ECO:0000256" key="17">
    <source>
        <dbReference type="SAM" id="MobiDB-lite"/>
    </source>
</evidence>
<evidence type="ECO:0000256" key="3">
    <source>
        <dbReference type="ARBA" id="ARBA00022670"/>
    </source>
</evidence>
<evidence type="ECO:0000256" key="15">
    <source>
        <dbReference type="ARBA" id="ARBA00049902"/>
    </source>
</evidence>
<keyword evidence="11 18" id="KW-0472">Membrane</keyword>
<dbReference type="InterPro" id="IPR036950">
    <property type="entry name" value="PBP_transglycosylase"/>
</dbReference>
<evidence type="ECO:0000256" key="6">
    <source>
        <dbReference type="ARBA" id="ARBA00022692"/>
    </source>
</evidence>
<dbReference type="RefSeq" id="WP_322444472.1">
    <property type="nucleotide sequence ID" value="NZ_JAXOFX010000001.1"/>
</dbReference>
<dbReference type="InterPro" id="IPR050396">
    <property type="entry name" value="Glycosyltr_51/Transpeptidase"/>
</dbReference>
<dbReference type="SUPFAM" id="SSF56601">
    <property type="entry name" value="beta-lactamase/transpeptidase-like"/>
    <property type="match status" value="1"/>
</dbReference>
<keyword evidence="13" id="KW-0961">Cell wall biogenesis/degradation</keyword>
<dbReference type="Pfam" id="PF00912">
    <property type="entry name" value="Transgly"/>
    <property type="match status" value="1"/>
</dbReference>
<keyword evidence="3" id="KW-0645">Protease</keyword>
<evidence type="ECO:0000256" key="2">
    <source>
        <dbReference type="ARBA" id="ARBA00022645"/>
    </source>
</evidence>
<feature type="transmembrane region" description="Helical" evidence="18">
    <location>
        <begin position="21"/>
        <end position="44"/>
    </location>
</feature>
<evidence type="ECO:0000313" key="22">
    <source>
        <dbReference type="Proteomes" id="UP001290455"/>
    </source>
</evidence>
<evidence type="ECO:0000256" key="9">
    <source>
        <dbReference type="ARBA" id="ARBA00022984"/>
    </source>
</evidence>
<keyword evidence="9" id="KW-0573">Peptidoglycan synthesis</keyword>
<evidence type="ECO:0000256" key="4">
    <source>
        <dbReference type="ARBA" id="ARBA00022676"/>
    </source>
</evidence>
<feature type="compositionally biased region" description="Basic residues" evidence="17">
    <location>
        <begin position="682"/>
        <end position="693"/>
    </location>
</feature>
<keyword evidence="12" id="KW-0511">Multifunctional enzyme</keyword>
<evidence type="ECO:0000256" key="7">
    <source>
        <dbReference type="ARBA" id="ARBA00022801"/>
    </source>
</evidence>
<keyword evidence="10 18" id="KW-1133">Transmembrane helix</keyword>
<dbReference type="InterPro" id="IPR023346">
    <property type="entry name" value="Lysozyme-like_dom_sf"/>
</dbReference>